<dbReference type="GO" id="GO:0035438">
    <property type="term" value="F:cyclic-di-GMP binding"/>
    <property type="evidence" value="ECO:0007669"/>
    <property type="project" value="InterPro"/>
</dbReference>
<dbReference type="STRING" id="398767.Glov_0034"/>
<organism evidence="2 3">
    <name type="scientific">Trichlorobacter lovleyi (strain ATCC BAA-1151 / DSM 17278 / SZ)</name>
    <name type="common">Geobacter lovleyi</name>
    <dbReference type="NCBI Taxonomy" id="398767"/>
    <lineage>
        <taxon>Bacteria</taxon>
        <taxon>Pseudomonadati</taxon>
        <taxon>Thermodesulfobacteriota</taxon>
        <taxon>Desulfuromonadia</taxon>
        <taxon>Geobacterales</taxon>
        <taxon>Geobacteraceae</taxon>
        <taxon>Trichlorobacter</taxon>
    </lineage>
</organism>
<dbReference type="HOGENOM" id="CLU_1568508_0_0_7"/>
<dbReference type="KEGG" id="glo:Glov_0034"/>
<proteinExistence type="predicted"/>
<evidence type="ECO:0000259" key="1">
    <source>
        <dbReference type="Pfam" id="PF07238"/>
    </source>
</evidence>
<dbReference type="Gene3D" id="2.40.10.220">
    <property type="entry name" value="predicted glycosyltransferase like domains"/>
    <property type="match status" value="1"/>
</dbReference>
<gene>
    <name evidence="2" type="ordered locus">Glov_0034</name>
</gene>
<protein>
    <submittedName>
        <fullName evidence="2">Type IV pilus assembly PilZ</fullName>
    </submittedName>
</protein>
<accession>B3E9A6</accession>
<evidence type="ECO:0000313" key="3">
    <source>
        <dbReference type="Proteomes" id="UP000002420"/>
    </source>
</evidence>
<feature type="domain" description="PilZ" evidence="1">
    <location>
        <begin position="57"/>
        <end position="144"/>
    </location>
</feature>
<dbReference type="EMBL" id="CP001089">
    <property type="protein sequence ID" value="ACD93772.1"/>
    <property type="molecule type" value="Genomic_DNA"/>
</dbReference>
<evidence type="ECO:0000313" key="2">
    <source>
        <dbReference type="EMBL" id="ACD93772.1"/>
    </source>
</evidence>
<reference evidence="2 3" key="1">
    <citation type="submission" date="2008-05" db="EMBL/GenBank/DDBJ databases">
        <title>Complete sequence of chromosome of Geobacter lovleyi SZ.</title>
        <authorList>
            <consortium name="US DOE Joint Genome Institute"/>
            <person name="Lucas S."/>
            <person name="Copeland A."/>
            <person name="Lapidus A."/>
            <person name="Glavina del Rio T."/>
            <person name="Dalin E."/>
            <person name="Tice H."/>
            <person name="Bruce D."/>
            <person name="Goodwin L."/>
            <person name="Pitluck S."/>
            <person name="Chertkov O."/>
            <person name="Meincke L."/>
            <person name="Brettin T."/>
            <person name="Detter J.C."/>
            <person name="Han C."/>
            <person name="Tapia R."/>
            <person name="Kuske C.R."/>
            <person name="Schmutz J."/>
            <person name="Larimer F."/>
            <person name="Land M."/>
            <person name="Hauser L."/>
            <person name="Kyrpides N."/>
            <person name="Mikhailova N."/>
            <person name="Sung Y."/>
            <person name="Fletcher K.E."/>
            <person name="Ritalahti K.M."/>
            <person name="Loeffler F.E."/>
            <person name="Richardson P."/>
        </authorList>
    </citation>
    <scope>NUCLEOTIDE SEQUENCE [LARGE SCALE GENOMIC DNA]</scope>
    <source>
        <strain evidence="3">ATCC BAA-1151 / DSM 17278 / SZ</strain>
    </source>
</reference>
<dbReference type="SUPFAM" id="SSF141371">
    <property type="entry name" value="PilZ domain-like"/>
    <property type="match status" value="1"/>
</dbReference>
<keyword evidence="3" id="KW-1185">Reference proteome</keyword>
<dbReference type="Pfam" id="PF07238">
    <property type="entry name" value="PilZ"/>
    <property type="match status" value="1"/>
</dbReference>
<name>B3E9A6_TRIL1</name>
<dbReference type="Proteomes" id="UP000002420">
    <property type="component" value="Chromosome"/>
</dbReference>
<dbReference type="eggNOG" id="ENOG502ZS0P">
    <property type="taxonomic scope" value="Bacteria"/>
</dbReference>
<dbReference type="InterPro" id="IPR009875">
    <property type="entry name" value="PilZ_domain"/>
</dbReference>
<dbReference type="AlphaFoldDB" id="B3E9A6"/>
<sequence>MVKHKERKSNLVDSPLIVNGILLCVTSPAQSKGAVFKYYGILLFYYLSREMVPMADKRNNDRKRKRIALCFGTDEAASRRAFTEDLSPLGLFIKTANVCNPNTVLRIELLVDDQPICFDARVMWAKRVPQNLFHLVKKSGMGVRIIRFHNGRDRYMGLCDYPAQTVAEGH</sequence>